<dbReference type="Gene3D" id="1.20.1250.20">
    <property type="entry name" value="MFS general substrate transporter like domains"/>
    <property type="match status" value="2"/>
</dbReference>
<dbReference type="Pfam" id="PF07690">
    <property type="entry name" value="MFS_1"/>
    <property type="match status" value="1"/>
</dbReference>
<feature type="transmembrane region" description="Helical" evidence="6">
    <location>
        <begin position="26"/>
        <end position="50"/>
    </location>
</feature>
<feature type="domain" description="Major facilitator superfamily (MFS) profile" evidence="7">
    <location>
        <begin position="25"/>
        <end position="429"/>
    </location>
</feature>
<dbReference type="OrthoDB" id="214271at2157"/>
<feature type="transmembrane region" description="Helical" evidence="6">
    <location>
        <begin position="333"/>
        <end position="350"/>
    </location>
</feature>
<evidence type="ECO:0000313" key="9">
    <source>
        <dbReference type="Proteomes" id="UP000428325"/>
    </source>
</evidence>
<evidence type="ECO:0000256" key="4">
    <source>
        <dbReference type="ARBA" id="ARBA00022989"/>
    </source>
</evidence>
<evidence type="ECO:0000259" key="7">
    <source>
        <dbReference type="PROSITE" id="PS50850"/>
    </source>
</evidence>
<dbReference type="EMBL" id="CP034345">
    <property type="protein sequence ID" value="QGX95905.1"/>
    <property type="molecule type" value="Genomic_DNA"/>
</dbReference>
<dbReference type="PANTHER" id="PTHR23506:SF23">
    <property type="entry name" value="GH10249P"/>
    <property type="match status" value="1"/>
</dbReference>
<sequence>MNGAFGDPPTRVTYFDSIGLLRDREFAALAGTAFARSQAYSTILIALALYADLFGTSGFVEGLFGTAFALVQLLVVLPLGRAVDTGNAKRYLLAGFLINVGVFVGFALVDSAVHVVLVRTLQGLGASILWITGTTVVGDISPDAQQGRWLGSYNQFASLSSLAGDLLGGYLLYAYGFTATYAVLSLITLGAFLLVALFLRDDPGGRKDPDESTGIGTFRSLLGLPMLRALVGFRFVFSFGKMAVIVFLPIYARTGFGLSAFAIGWIMAGGKLTKALTQGVVGNLTDRVGREHHFVVVGAFLYALGTAIIPLAAHFEGRIDPVAVSLLGDTQRLGGAFFTLFAAFSVLGLGDSVRLPASMSLFVDEGDRFDSVASAMSLRSLSWKTGQVVGPVLIGSTMDFVSTEAGFVLAAGFLAVATAVFAVTARRAHPRDEPGTEPLPD</sequence>
<comment type="subcellular location">
    <subcellularLocation>
        <location evidence="1">Membrane</location>
        <topology evidence="1">Multi-pass membrane protein</topology>
    </subcellularLocation>
</comment>
<dbReference type="KEGG" id="hra:EI982_14485"/>
<feature type="transmembrane region" description="Helical" evidence="6">
    <location>
        <begin position="91"/>
        <end position="109"/>
    </location>
</feature>
<dbReference type="GeneID" id="99243641"/>
<evidence type="ECO:0000256" key="5">
    <source>
        <dbReference type="ARBA" id="ARBA00023136"/>
    </source>
</evidence>
<dbReference type="RefSeq" id="WP_157690362.1">
    <property type="nucleotide sequence ID" value="NZ_CP034345.1"/>
</dbReference>
<feature type="transmembrane region" description="Helical" evidence="6">
    <location>
        <begin position="153"/>
        <end position="173"/>
    </location>
</feature>
<keyword evidence="2" id="KW-0813">Transport</keyword>
<dbReference type="PANTHER" id="PTHR23506">
    <property type="entry name" value="GH10249P"/>
    <property type="match status" value="1"/>
</dbReference>
<feature type="transmembrane region" description="Helical" evidence="6">
    <location>
        <begin position="405"/>
        <end position="425"/>
    </location>
</feature>
<dbReference type="GO" id="GO:0022857">
    <property type="term" value="F:transmembrane transporter activity"/>
    <property type="evidence" value="ECO:0007669"/>
    <property type="project" value="InterPro"/>
</dbReference>
<evidence type="ECO:0000256" key="1">
    <source>
        <dbReference type="ARBA" id="ARBA00004141"/>
    </source>
</evidence>
<keyword evidence="9" id="KW-1185">Reference proteome</keyword>
<dbReference type="InterPro" id="IPR020846">
    <property type="entry name" value="MFS_dom"/>
</dbReference>
<dbReference type="SUPFAM" id="SSF103473">
    <property type="entry name" value="MFS general substrate transporter"/>
    <property type="match status" value="1"/>
</dbReference>
<organism evidence="8 9">
    <name type="scientific">Haloplanus rallus</name>
    <dbReference type="NCBI Taxonomy" id="1816183"/>
    <lineage>
        <taxon>Archaea</taxon>
        <taxon>Methanobacteriati</taxon>
        <taxon>Methanobacteriota</taxon>
        <taxon>Stenosarchaea group</taxon>
        <taxon>Halobacteria</taxon>
        <taxon>Halobacteriales</taxon>
        <taxon>Haloferacaceae</taxon>
        <taxon>Haloplanus</taxon>
    </lineage>
</organism>
<feature type="transmembrane region" description="Helical" evidence="6">
    <location>
        <begin position="179"/>
        <end position="199"/>
    </location>
</feature>
<feature type="transmembrane region" description="Helical" evidence="6">
    <location>
        <begin position="294"/>
        <end position="313"/>
    </location>
</feature>
<keyword evidence="3 6" id="KW-0812">Transmembrane</keyword>
<reference evidence="8 9" key="1">
    <citation type="submission" date="2018-12" db="EMBL/GenBank/DDBJ databases">
        <title>Complete genome sequence of Haloplanus rallus MBLA0036.</title>
        <authorList>
            <person name="Nam Y.-d."/>
            <person name="Kang J."/>
            <person name="Chung W.-H."/>
            <person name="Park Y.S."/>
        </authorList>
    </citation>
    <scope>NUCLEOTIDE SEQUENCE [LARGE SCALE GENOMIC DNA]</scope>
    <source>
        <strain evidence="8 9">MBLA0036</strain>
    </source>
</reference>
<evidence type="ECO:0000256" key="2">
    <source>
        <dbReference type="ARBA" id="ARBA00022448"/>
    </source>
</evidence>
<protein>
    <submittedName>
        <fullName evidence="8">MFS transporter</fullName>
    </submittedName>
</protein>
<evidence type="ECO:0000256" key="3">
    <source>
        <dbReference type="ARBA" id="ARBA00022692"/>
    </source>
</evidence>
<proteinExistence type="predicted"/>
<evidence type="ECO:0000256" key="6">
    <source>
        <dbReference type="SAM" id="Phobius"/>
    </source>
</evidence>
<dbReference type="InterPro" id="IPR011701">
    <property type="entry name" value="MFS"/>
</dbReference>
<keyword evidence="5 6" id="KW-0472">Membrane</keyword>
<dbReference type="GO" id="GO:0016020">
    <property type="term" value="C:membrane"/>
    <property type="evidence" value="ECO:0007669"/>
    <property type="project" value="UniProtKB-SubCell"/>
</dbReference>
<feature type="transmembrane region" description="Helical" evidence="6">
    <location>
        <begin position="62"/>
        <end position="79"/>
    </location>
</feature>
<dbReference type="InterPro" id="IPR050930">
    <property type="entry name" value="MFS_Vesicular_Transporter"/>
</dbReference>
<name>A0A6B9F5V4_9EURY</name>
<dbReference type="AlphaFoldDB" id="A0A6B9F5V4"/>
<evidence type="ECO:0000313" key="8">
    <source>
        <dbReference type="EMBL" id="QGX95905.1"/>
    </source>
</evidence>
<dbReference type="InterPro" id="IPR036259">
    <property type="entry name" value="MFS_trans_sf"/>
</dbReference>
<keyword evidence="4 6" id="KW-1133">Transmembrane helix</keyword>
<dbReference type="PROSITE" id="PS50850">
    <property type="entry name" value="MFS"/>
    <property type="match status" value="1"/>
</dbReference>
<feature type="transmembrane region" description="Helical" evidence="6">
    <location>
        <begin position="121"/>
        <end position="141"/>
    </location>
</feature>
<dbReference type="CDD" id="cd17325">
    <property type="entry name" value="MFS_MdtG_SLC18_like"/>
    <property type="match status" value="1"/>
</dbReference>
<accession>A0A6B9F5V4</accession>
<dbReference type="Proteomes" id="UP000428325">
    <property type="component" value="Chromosome"/>
</dbReference>
<gene>
    <name evidence="8" type="ORF">EI982_14485</name>
</gene>